<dbReference type="KEGG" id="emo:DM558_07920"/>
<keyword evidence="1" id="KW-1133">Transmembrane helix</keyword>
<proteinExistence type="predicted"/>
<dbReference type="AlphaFoldDB" id="A0A3Q9JNB4"/>
<evidence type="ECO:0000256" key="1">
    <source>
        <dbReference type="SAM" id="Phobius"/>
    </source>
</evidence>
<reference evidence="3" key="1">
    <citation type="submission" date="2018-06" db="EMBL/GenBank/DDBJ databases">
        <title>Complete genome of Pseudomonas insecticola strain QZS01.</title>
        <authorList>
            <person name="Wang J."/>
            <person name="Su Q."/>
        </authorList>
    </citation>
    <scope>NUCLEOTIDE SEQUENCE [LARGE SCALE GENOMIC DNA]</scope>
    <source>
        <strain evidence="3">QZS01</strain>
    </source>
</reference>
<dbReference type="EMBL" id="CP029822">
    <property type="protein sequence ID" value="AZS50711.1"/>
    <property type="molecule type" value="Genomic_DNA"/>
</dbReference>
<feature type="transmembrane region" description="Helical" evidence="1">
    <location>
        <begin position="7"/>
        <end position="31"/>
    </location>
</feature>
<sequence length="149" mass="17289">MIKWGRFILRLILLFIAIGAFVLSIEFFYSFHLLTIDQVADLLNIFSSYPVLSIGVGIGLALFTLSLLGFILLLQYPLWRYPFSIFLGYIVGCFIYYHFYFMHPFDNSLLQLNNNAWYYPLVIATALLLRAIIGFKLPKFNKRVATNNL</sequence>
<dbReference type="Proteomes" id="UP000273143">
    <property type="component" value="Chromosome"/>
</dbReference>
<accession>A0A3Q9JNB4</accession>
<organism evidence="2 3">
    <name type="scientific">Entomomonas moraniae</name>
    <dbReference type="NCBI Taxonomy" id="2213226"/>
    <lineage>
        <taxon>Bacteria</taxon>
        <taxon>Pseudomonadati</taxon>
        <taxon>Pseudomonadota</taxon>
        <taxon>Gammaproteobacteria</taxon>
        <taxon>Pseudomonadales</taxon>
        <taxon>Pseudomonadaceae</taxon>
        <taxon>Entomomonas</taxon>
    </lineage>
</organism>
<protein>
    <submittedName>
        <fullName evidence="2">Uncharacterized protein</fullName>
    </submittedName>
</protein>
<feature type="transmembrane region" description="Helical" evidence="1">
    <location>
        <begin position="116"/>
        <end position="133"/>
    </location>
</feature>
<feature type="transmembrane region" description="Helical" evidence="1">
    <location>
        <begin position="51"/>
        <end position="74"/>
    </location>
</feature>
<keyword evidence="3" id="KW-1185">Reference proteome</keyword>
<evidence type="ECO:0000313" key="3">
    <source>
        <dbReference type="Proteomes" id="UP000273143"/>
    </source>
</evidence>
<keyword evidence="1" id="KW-0812">Transmembrane</keyword>
<evidence type="ECO:0000313" key="2">
    <source>
        <dbReference type="EMBL" id="AZS50711.1"/>
    </source>
</evidence>
<name>A0A3Q9JNB4_9GAMM</name>
<dbReference type="RefSeq" id="WP_127163264.1">
    <property type="nucleotide sequence ID" value="NZ_CP029822.1"/>
</dbReference>
<feature type="transmembrane region" description="Helical" evidence="1">
    <location>
        <begin position="81"/>
        <end position="101"/>
    </location>
</feature>
<gene>
    <name evidence="2" type="ORF">DM558_07920</name>
</gene>
<keyword evidence="1" id="KW-0472">Membrane</keyword>